<name>A0A7M1XIP8_9SPIR</name>
<dbReference type="NCBIfam" id="TIGR01994">
    <property type="entry name" value="SUF_scaf_2"/>
    <property type="match status" value="1"/>
</dbReference>
<dbReference type="InterPro" id="IPR002871">
    <property type="entry name" value="NIF_FeS_clus_asmbl_NifU_N"/>
</dbReference>
<reference evidence="2 3" key="1">
    <citation type="submission" date="2018-08" db="EMBL/GenBank/DDBJ databases">
        <title>The first complete genome of Treponema rectale (CHPAT), a commensal spirochete of the bovine rectum.</title>
        <authorList>
            <person name="Staton G.J."/>
            <person name="Clegg S.R."/>
            <person name="Carter S.D."/>
            <person name="Radford A.D."/>
            <person name="Darby A."/>
            <person name="Hall N."/>
            <person name="Birtles R.J."/>
            <person name="Evans N.J."/>
        </authorList>
    </citation>
    <scope>NUCLEOTIDE SEQUENCE [LARGE SCALE GENOMIC DNA]</scope>
    <source>
        <strain evidence="2 3">CHPA</strain>
    </source>
</reference>
<sequence>MPFSIDNQEMMRQIIVDNYQNPRNFEEIDDPRYITIHMDSASCIDDIYVHVLLENDLIKDCKWHGKGCAISTASTSIMSELVLGKTIAEARAIMDEFNKMLEGKDFDEDVLDEAICFANVNRQPSRITCANISWRGLQKAFIEEEKKEHE</sequence>
<evidence type="ECO:0000259" key="1">
    <source>
        <dbReference type="Pfam" id="PF01592"/>
    </source>
</evidence>
<dbReference type="AlphaFoldDB" id="A0A7M1XIP8"/>
<dbReference type="Proteomes" id="UP000593591">
    <property type="component" value="Chromosome"/>
</dbReference>
<dbReference type="CDD" id="cd06664">
    <property type="entry name" value="IscU_like"/>
    <property type="match status" value="1"/>
</dbReference>
<accession>A0A7M1XIP8</accession>
<dbReference type="Pfam" id="PF01592">
    <property type="entry name" value="NifU_N"/>
    <property type="match status" value="1"/>
</dbReference>
<dbReference type="KEGG" id="trc:DYE49_02955"/>
<dbReference type="Gene3D" id="3.90.1010.10">
    <property type="match status" value="1"/>
</dbReference>
<organism evidence="2 3">
    <name type="scientific">Treponema rectale</name>
    <dbReference type="NCBI Taxonomy" id="744512"/>
    <lineage>
        <taxon>Bacteria</taxon>
        <taxon>Pseudomonadati</taxon>
        <taxon>Spirochaetota</taxon>
        <taxon>Spirochaetia</taxon>
        <taxon>Spirochaetales</taxon>
        <taxon>Treponemataceae</taxon>
        <taxon>Treponema</taxon>
    </lineage>
</organism>
<dbReference type="GO" id="GO:0016226">
    <property type="term" value="P:iron-sulfur cluster assembly"/>
    <property type="evidence" value="ECO:0007669"/>
    <property type="project" value="InterPro"/>
</dbReference>
<dbReference type="GO" id="GO:0051536">
    <property type="term" value="F:iron-sulfur cluster binding"/>
    <property type="evidence" value="ECO:0007669"/>
    <property type="project" value="InterPro"/>
</dbReference>
<dbReference type="EMBL" id="CP031517">
    <property type="protein sequence ID" value="QOS39469.1"/>
    <property type="molecule type" value="Genomic_DNA"/>
</dbReference>
<dbReference type="GO" id="GO:0005506">
    <property type="term" value="F:iron ion binding"/>
    <property type="evidence" value="ECO:0007669"/>
    <property type="project" value="InterPro"/>
</dbReference>
<proteinExistence type="predicted"/>
<evidence type="ECO:0000313" key="2">
    <source>
        <dbReference type="EMBL" id="QOS39469.1"/>
    </source>
</evidence>
<dbReference type="PANTHER" id="PTHR10093">
    <property type="entry name" value="IRON-SULFUR CLUSTER ASSEMBLY ENZYME NIFU HOMOLOG"/>
    <property type="match status" value="1"/>
</dbReference>
<evidence type="ECO:0000313" key="3">
    <source>
        <dbReference type="Proteomes" id="UP000593591"/>
    </source>
</evidence>
<gene>
    <name evidence="2" type="ORF">DYE49_02955</name>
</gene>
<protein>
    <submittedName>
        <fullName evidence="2">SUF system NifU family Fe-S cluster assembly protein</fullName>
    </submittedName>
</protein>
<feature type="domain" description="NIF system FeS cluster assembly NifU N-terminal" evidence="1">
    <location>
        <begin position="12"/>
        <end position="121"/>
    </location>
</feature>
<dbReference type="SUPFAM" id="SSF82649">
    <property type="entry name" value="SufE/NifU"/>
    <property type="match status" value="1"/>
</dbReference>